<organism evidence="6 7">
    <name type="scientific">Martelella mangrovi</name>
    <dbReference type="NCBI Taxonomy" id="1397477"/>
    <lineage>
        <taxon>Bacteria</taxon>
        <taxon>Pseudomonadati</taxon>
        <taxon>Pseudomonadota</taxon>
        <taxon>Alphaproteobacteria</taxon>
        <taxon>Hyphomicrobiales</taxon>
        <taxon>Aurantimonadaceae</taxon>
        <taxon>Martelella</taxon>
    </lineage>
</organism>
<keyword evidence="3 6" id="KW-0238">DNA-binding</keyword>
<dbReference type="InterPro" id="IPR000847">
    <property type="entry name" value="LysR_HTH_N"/>
</dbReference>
<comment type="similarity">
    <text evidence="1">Belongs to the LysR transcriptional regulatory family.</text>
</comment>
<dbReference type="RefSeq" id="WP_354434230.1">
    <property type="nucleotide sequence ID" value="NZ_JBEPLY010000006.1"/>
</dbReference>
<gene>
    <name evidence="6" type="ORF">ABID12_002206</name>
</gene>
<accession>A0ABV2IBG4</accession>
<dbReference type="GO" id="GO:0003677">
    <property type="term" value="F:DNA binding"/>
    <property type="evidence" value="ECO:0007669"/>
    <property type="project" value="UniProtKB-KW"/>
</dbReference>
<dbReference type="PROSITE" id="PS50931">
    <property type="entry name" value="HTH_LYSR"/>
    <property type="match status" value="1"/>
</dbReference>
<dbReference type="CDD" id="cd08474">
    <property type="entry name" value="PBP2_CrgA_like_5"/>
    <property type="match status" value="1"/>
</dbReference>
<dbReference type="EMBL" id="JBEPLY010000006">
    <property type="protein sequence ID" value="MET3600261.1"/>
    <property type="molecule type" value="Genomic_DNA"/>
</dbReference>
<reference evidence="6 7" key="1">
    <citation type="submission" date="2024-06" db="EMBL/GenBank/DDBJ databases">
        <title>Genomic Encyclopedia of Type Strains, Phase IV (KMG-IV): sequencing the most valuable type-strain genomes for metagenomic binning, comparative biology and taxonomic classification.</title>
        <authorList>
            <person name="Goeker M."/>
        </authorList>
    </citation>
    <scope>NUCLEOTIDE SEQUENCE [LARGE SCALE GENOMIC DNA]</scope>
    <source>
        <strain evidence="6 7">DSM 28102</strain>
    </source>
</reference>
<dbReference type="InterPro" id="IPR058163">
    <property type="entry name" value="LysR-type_TF_proteobact-type"/>
</dbReference>
<evidence type="ECO:0000313" key="7">
    <source>
        <dbReference type="Proteomes" id="UP001549164"/>
    </source>
</evidence>
<keyword evidence="4" id="KW-0804">Transcription</keyword>
<evidence type="ECO:0000259" key="5">
    <source>
        <dbReference type="PROSITE" id="PS50931"/>
    </source>
</evidence>
<proteinExistence type="inferred from homology"/>
<dbReference type="SUPFAM" id="SSF46785">
    <property type="entry name" value="Winged helix' DNA-binding domain"/>
    <property type="match status" value="1"/>
</dbReference>
<dbReference type="Pfam" id="PF03466">
    <property type="entry name" value="LysR_substrate"/>
    <property type="match status" value="1"/>
</dbReference>
<evidence type="ECO:0000256" key="2">
    <source>
        <dbReference type="ARBA" id="ARBA00023015"/>
    </source>
</evidence>
<protein>
    <submittedName>
        <fullName evidence="6">DNA-binding transcriptional LysR family regulator</fullName>
    </submittedName>
</protein>
<keyword evidence="7" id="KW-1185">Reference proteome</keyword>
<dbReference type="Proteomes" id="UP001549164">
    <property type="component" value="Unassembled WGS sequence"/>
</dbReference>
<dbReference type="Gene3D" id="1.10.10.10">
    <property type="entry name" value="Winged helix-like DNA-binding domain superfamily/Winged helix DNA-binding domain"/>
    <property type="match status" value="1"/>
</dbReference>
<dbReference type="SUPFAM" id="SSF53850">
    <property type="entry name" value="Periplasmic binding protein-like II"/>
    <property type="match status" value="1"/>
</dbReference>
<evidence type="ECO:0000256" key="1">
    <source>
        <dbReference type="ARBA" id="ARBA00009437"/>
    </source>
</evidence>
<dbReference type="Gene3D" id="3.40.190.290">
    <property type="match status" value="1"/>
</dbReference>
<feature type="domain" description="HTH lysR-type" evidence="5">
    <location>
        <begin position="4"/>
        <end position="61"/>
    </location>
</feature>
<dbReference type="InterPro" id="IPR036390">
    <property type="entry name" value="WH_DNA-bd_sf"/>
</dbReference>
<comment type="caution">
    <text evidence="6">The sequence shown here is derived from an EMBL/GenBank/DDBJ whole genome shotgun (WGS) entry which is preliminary data.</text>
</comment>
<dbReference type="PANTHER" id="PTHR30537:SF1">
    <property type="entry name" value="HTH-TYPE TRANSCRIPTIONAL REGULATOR PGRR"/>
    <property type="match status" value="1"/>
</dbReference>
<evidence type="ECO:0000256" key="3">
    <source>
        <dbReference type="ARBA" id="ARBA00023125"/>
    </source>
</evidence>
<dbReference type="InterPro" id="IPR005119">
    <property type="entry name" value="LysR_subst-bd"/>
</dbReference>
<name>A0ABV2IBG4_9HYPH</name>
<dbReference type="PANTHER" id="PTHR30537">
    <property type="entry name" value="HTH-TYPE TRANSCRIPTIONAL REGULATOR"/>
    <property type="match status" value="1"/>
</dbReference>
<keyword evidence="2" id="KW-0805">Transcription regulation</keyword>
<dbReference type="InterPro" id="IPR036388">
    <property type="entry name" value="WH-like_DNA-bd_sf"/>
</dbReference>
<sequence length="309" mass="33973">MEKPSLADLEAFALVAAERSFRRAADLMGVSRSALSHRMKKLEQQMGVRLLNRTTRSVSPTGAGLRLLQRIEPVLQNLNAAIDTLADERGTPSGTLCINADKGAARMILDRIIPTYLERYPDVALDLVCDGRLVDIVEQGFDAGVRLAEAVPQDMIAVRLSDRFRFLAVAAPDYVNRFGMPAVPDDLQNHRSIRQRLPSGKRYRWEFEKRGHEIALDPPGSLTLNDNDLIIEAAIRGLGIAYVPETTVNDHLAAGRLIALLEDWCPPDSGLMLYYPGHRHVPAALRALIDLVKASDVGGTGPRPTDEVA</sequence>
<dbReference type="Pfam" id="PF00126">
    <property type="entry name" value="HTH_1"/>
    <property type="match status" value="1"/>
</dbReference>
<evidence type="ECO:0000256" key="4">
    <source>
        <dbReference type="ARBA" id="ARBA00023163"/>
    </source>
</evidence>
<evidence type="ECO:0000313" key="6">
    <source>
        <dbReference type="EMBL" id="MET3600261.1"/>
    </source>
</evidence>